<evidence type="ECO:0000256" key="1">
    <source>
        <dbReference type="SAM" id="MobiDB-lite"/>
    </source>
</evidence>
<evidence type="ECO:0000313" key="3">
    <source>
        <dbReference type="Proteomes" id="UP000276215"/>
    </source>
</evidence>
<feature type="region of interest" description="Disordered" evidence="1">
    <location>
        <begin position="1"/>
        <end position="54"/>
    </location>
</feature>
<organism evidence="2 3">
    <name type="scientific">Choiromyces venosus 120613-1</name>
    <dbReference type="NCBI Taxonomy" id="1336337"/>
    <lineage>
        <taxon>Eukaryota</taxon>
        <taxon>Fungi</taxon>
        <taxon>Dikarya</taxon>
        <taxon>Ascomycota</taxon>
        <taxon>Pezizomycotina</taxon>
        <taxon>Pezizomycetes</taxon>
        <taxon>Pezizales</taxon>
        <taxon>Tuberaceae</taxon>
        <taxon>Choiromyces</taxon>
    </lineage>
</organism>
<feature type="region of interest" description="Disordered" evidence="1">
    <location>
        <begin position="93"/>
        <end position="123"/>
    </location>
</feature>
<evidence type="ECO:0000313" key="2">
    <source>
        <dbReference type="EMBL" id="RPB01504.1"/>
    </source>
</evidence>
<accession>A0A3N4JT33</accession>
<name>A0A3N4JT33_9PEZI</name>
<dbReference type="Proteomes" id="UP000276215">
    <property type="component" value="Unassembled WGS sequence"/>
</dbReference>
<dbReference type="EMBL" id="ML120372">
    <property type="protein sequence ID" value="RPB01504.1"/>
    <property type="molecule type" value="Genomic_DNA"/>
</dbReference>
<gene>
    <name evidence="2" type="ORF">L873DRAFT_1788194</name>
</gene>
<reference evidence="2 3" key="1">
    <citation type="journal article" date="2018" name="Nat. Ecol. Evol.">
        <title>Pezizomycetes genomes reveal the molecular basis of ectomycorrhizal truffle lifestyle.</title>
        <authorList>
            <person name="Murat C."/>
            <person name="Payen T."/>
            <person name="Noel B."/>
            <person name="Kuo A."/>
            <person name="Morin E."/>
            <person name="Chen J."/>
            <person name="Kohler A."/>
            <person name="Krizsan K."/>
            <person name="Balestrini R."/>
            <person name="Da Silva C."/>
            <person name="Montanini B."/>
            <person name="Hainaut M."/>
            <person name="Levati E."/>
            <person name="Barry K.W."/>
            <person name="Belfiori B."/>
            <person name="Cichocki N."/>
            <person name="Clum A."/>
            <person name="Dockter R.B."/>
            <person name="Fauchery L."/>
            <person name="Guy J."/>
            <person name="Iotti M."/>
            <person name="Le Tacon F."/>
            <person name="Lindquist E.A."/>
            <person name="Lipzen A."/>
            <person name="Malagnac F."/>
            <person name="Mello A."/>
            <person name="Molinier V."/>
            <person name="Miyauchi S."/>
            <person name="Poulain J."/>
            <person name="Riccioni C."/>
            <person name="Rubini A."/>
            <person name="Sitrit Y."/>
            <person name="Splivallo R."/>
            <person name="Traeger S."/>
            <person name="Wang M."/>
            <person name="Zifcakova L."/>
            <person name="Wipf D."/>
            <person name="Zambonelli A."/>
            <person name="Paolocci F."/>
            <person name="Nowrousian M."/>
            <person name="Ottonello S."/>
            <person name="Baldrian P."/>
            <person name="Spatafora J.W."/>
            <person name="Henrissat B."/>
            <person name="Nagy L.G."/>
            <person name="Aury J.M."/>
            <person name="Wincker P."/>
            <person name="Grigoriev I.V."/>
            <person name="Bonfante P."/>
            <person name="Martin F.M."/>
        </authorList>
    </citation>
    <scope>NUCLEOTIDE SEQUENCE [LARGE SCALE GENOMIC DNA]</scope>
    <source>
        <strain evidence="2 3">120613-1</strain>
    </source>
</reference>
<dbReference type="AlphaFoldDB" id="A0A3N4JT33"/>
<proteinExistence type="predicted"/>
<keyword evidence="3" id="KW-1185">Reference proteome</keyword>
<protein>
    <submittedName>
        <fullName evidence="2">Uncharacterized protein</fullName>
    </submittedName>
</protein>
<sequence length="123" mass="13443">MWTAIASTKEERRLARNPTPGNWYSMVPTEVQTVPTGDPFNERETPKATGIPRDIVPTNQAVDYGRVVGTYIGNQKTRNSSHRLLSIASTPDISEVNGDSASNVNSYSQQQTTPQHETGTIPG</sequence>